<dbReference type="AlphaFoldDB" id="A0AAN9XP02"/>
<evidence type="ECO:0000256" key="3">
    <source>
        <dbReference type="ARBA" id="ARBA00006958"/>
    </source>
</evidence>
<accession>A0AAN9XP02</accession>
<evidence type="ECO:0000256" key="1">
    <source>
        <dbReference type="ARBA" id="ARBA00001968"/>
    </source>
</evidence>
<evidence type="ECO:0000256" key="2">
    <source>
        <dbReference type="ARBA" id="ARBA00004123"/>
    </source>
</evidence>
<comment type="caution">
    <text evidence="9">The sequence shown here is derived from an EMBL/GenBank/DDBJ whole genome shotgun (WGS) entry which is preliminary data.</text>
</comment>
<name>A0AAN9XP02_PSOTE</name>
<dbReference type="GO" id="GO:0004518">
    <property type="term" value="F:nuclease activity"/>
    <property type="evidence" value="ECO:0007669"/>
    <property type="project" value="UniProtKB-KW"/>
</dbReference>
<organism evidence="9 10">
    <name type="scientific">Psophocarpus tetragonolobus</name>
    <name type="common">Winged bean</name>
    <name type="synonym">Dolichos tetragonolobus</name>
    <dbReference type="NCBI Taxonomy" id="3891"/>
    <lineage>
        <taxon>Eukaryota</taxon>
        <taxon>Viridiplantae</taxon>
        <taxon>Streptophyta</taxon>
        <taxon>Embryophyta</taxon>
        <taxon>Tracheophyta</taxon>
        <taxon>Spermatophyta</taxon>
        <taxon>Magnoliopsida</taxon>
        <taxon>eudicotyledons</taxon>
        <taxon>Gunneridae</taxon>
        <taxon>Pentapetalae</taxon>
        <taxon>rosids</taxon>
        <taxon>fabids</taxon>
        <taxon>Fabales</taxon>
        <taxon>Fabaceae</taxon>
        <taxon>Papilionoideae</taxon>
        <taxon>50 kb inversion clade</taxon>
        <taxon>NPAAA clade</taxon>
        <taxon>indigoferoid/millettioid clade</taxon>
        <taxon>Phaseoleae</taxon>
        <taxon>Psophocarpus</taxon>
    </lineage>
</organism>
<comment type="similarity">
    <text evidence="3">Belongs to the HARBI1 family.</text>
</comment>
<keyword evidence="7" id="KW-0539">Nucleus</keyword>
<gene>
    <name evidence="9" type="ORF">VNO78_12133</name>
</gene>
<dbReference type="GO" id="GO:0016787">
    <property type="term" value="F:hydrolase activity"/>
    <property type="evidence" value="ECO:0007669"/>
    <property type="project" value="UniProtKB-KW"/>
</dbReference>
<keyword evidence="10" id="KW-1185">Reference proteome</keyword>
<comment type="subcellular location">
    <subcellularLocation>
        <location evidence="2">Nucleus</location>
    </subcellularLocation>
</comment>
<keyword evidence="6" id="KW-0378">Hydrolase</keyword>
<dbReference type="PANTHER" id="PTHR22930:SF287">
    <property type="entry name" value="NUCLEASE HARBI1 ISOFORM X1"/>
    <property type="match status" value="1"/>
</dbReference>
<reference evidence="9 10" key="1">
    <citation type="submission" date="2024-01" db="EMBL/GenBank/DDBJ databases">
        <title>The genomes of 5 underutilized Papilionoideae crops provide insights into root nodulation and disease resistanc.</title>
        <authorList>
            <person name="Jiang F."/>
        </authorList>
    </citation>
    <scope>NUCLEOTIDE SEQUENCE [LARGE SCALE GENOMIC DNA]</scope>
    <source>
        <strain evidence="9">DUOXIRENSHENG_FW03</strain>
        <tissue evidence="9">Leaves</tissue>
    </source>
</reference>
<evidence type="ECO:0000256" key="6">
    <source>
        <dbReference type="ARBA" id="ARBA00022801"/>
    </source>
</evidence>
<keyword evidence="5" id="KW-0479">Metal-binding</keyword>
<dbReference type="InterPro" id="IPR045249">
    <property type="entry name" value="HARBI1-like"/>
</dbReference>
<dbReference type="InterPro" id="IPR027806">
    <property type="entry name" value="HARBI1_dom"/>
</dbReference>
<proteinExistence type="inferred from homology"/>
<comment type="cofactor">
    <cofactor evidence="1">
        <name>a divalent metal cation</name>
        <dbReference type="ChEBI" id="CHEBI:60240"/>
    </cofactor>
</comment>
<dbReference type="PANTHER" id="PTHR22930">
    <property type="match status" value="1"/>
</dbReference>
<dbReference type="EMBL" id="JAYMYS010000003">
    <property type="protein sequence ID" value="KAK7400826.1"/>
    <property type="molecule type" value="Genomic_DNA"/>
</dbReference>
<evidence type="ECO:0000256" key="4">
    <source>
        <dbReference type="ARBA" id="ARBA00022722"/>
    </source>
</evidence>
<evidence type="ECO:0000256" key="7">
    <source>
        <dbReference type="ARBA" id="ARBA00023242"/>
    </source>
</evidence>
<evidence type="ECO:0000313" key="10">
    <source>
        <dbReference type="Proteomes" id="UP001386955"/>
    </source>
</evidence>
<dbReference type="Pfam" id="PF13359">
    <property type="entry name" value="DDE_Tnp_4"/>
    <property type="match status" value="1"/>
</dbReference>
<sequence>MDQSYLVMLSNLLHLHNSLDPSTSLLSDTLSSSSSSTTPSSLLHSSSIAPLLFFTIASVLSYVASTRPVSNPNASTNPNNTSSDYSVSAFRALSTEHIWSLEAPLRDAHWRSLYGLSYPVFTTVVDKLKPHIALSNLSLPSDYAVAMVLSRLAHGLSAKTLASRYSLDPYLVSKITNMVTRLLATKLYPEFIKIPVGRRRLLETTQAFEELTSLPNMCGAIDTTPVHLRSAAPNSYRCRYGYPSLLLQVVSDHKKIFWDVCVKAPGATDDATHFRDSLLYHRLISGDVVWEKVISVRGHHVRPYVVGDWCFPLLPFLLTPFSPSGMGSPAQNLFDGMLMKGRSVVVEAIALLKGRWKILQDLNTGVHHAPQTIVACCVLHNLCQIAREPEPELWKEPDENGPQPRVMDTEKNFYYFGENLRQALADDLHQKLSSR</sequence>
<keyword evidence="4" id="KW-0540">Nuclease</keyword>
<dbReference type="Proteomes" id="UP001386955">
    <property type="component" value="Unassembled WGS sequence"/>
</dbReference>
<evidence type="ECO:0000256" key="5">
    <source>
        <dbReference type="ARBA" id="ARBA00022723"/>
    </source>
</evidence>
<evidence type="ECO:0000259" key="8">
    <source>
        <dbReference type="Pfam" id="PF13359"/>
    </source>
</evidence>
<dbReference type="GO" id="GO:0005634">
    <property type="term" value="C:nucleus"/>
    <property type="evidence" value="ECO:0007669"/>
    <property type="project" value="UniProtKB-SubCell"/>
</dbReference>
<evidence type="ECO:0000313" key="9">
    <source>
        <dbReference type="EMBL" id="KAK7400826.1"/>
    </source>
</evidence>
<dbReference type="GO" id="GO:0046872">
    <property type="term" value="F:metal ion binding"/>
    <property type="evidence" value="ECO:0007669"/>
    <property type="project" value="UniProtKB-KW"/>
</dbReference>
<feature type="domain" description="DDE Tnp4" evidence="8">
    <location>
        <begin position="233"/>
        <end position="381"/>
    </location>
</feature>
<protein>
    <recommendedName>
        <fullName evidence="8">DDE Tnp4 domain-containing protein</fullName>
    </recommendedName>
</protein>